<dbReference type="InterPro" id="IPR055414">
    <property type="entry name" value="LRR_R13L4/SHOC2-like"/>
</dbReference>
<evidence type="ECO:0000313" key="4">
    <source>
        <dbReference type="Proteomes" id="UP001161247"/>
    </source>
</evidence>
<gene>
    <name evidence="3" type="ORF">OLC1_LOCUS14155</name>
</gene>
<dbReference type="SUPFAM" id="SSF52058">
    <property type="entry name" value="L domain-like"/>
    <property type="match status" value="1"/>
</dbReference>
<feature type="domain" description="Disease resistance R13L4/SHOC-2-like LRR" evidence="2">
    <location>
        <begin position="56"/>
        <end position="267"/>
    </location>
</feature>
<dbReference type="Gene3D" id="3.80.10.10">
    <property type="entry name" value="Ribonuclease Inhibitor"/>
    <property type="match status" value="1"/>
</dbReference>
<keyword evidence="1" id="KW-0677">Repeat</keyword>
<keyword evidence="4" id="KW-1185">Reference proteome</keyword>
<name>A0AAV1DEM5_OLDCO</name>
<reference evidence="3" key="1">
    <citation type="submission" date="2023-03" db="EMBL/GenBank/DDBJ databases">
        <authorList>
            <person name="Julca I."/>
        </authorList>
    </citation>
    <scope>NUCLEOTIDE SEQUENCE</scope>
</reference>
<organism evidence="3 4">
    <name type="scientific">Oldenlandia corymbosa var. corymbosa</name>
    <dbReference type="NCBI Taxonomy" id="529605"/>
    <lineage>
        <taxon>Eukaryota</taxon>
        <taxon>Viridiplantae</taxon>
        <taxon>Streptophyta</taxon>
        <taxon>Embryophyta</taxon>
        <taxon>Tracheophyta</taxon>
        <taxon>Spermatophyta</taxon>
        <taxon>Magnoliopsida</taxon>
        <taxon>eudicotyledons</taxon>
        <taxon>Gunneridae</taxon>
        <taxon>Pentapetalae</taxon>
        <taxon>asterids</taxon>
        <taxon>lamiids</taxon>
        <taxon>Gentianales</taxon>
        <taxon>Rubiaceae</taxon>
        <taxon>Rubioideae</taxon>
        <taxon>Spermacoceae</taxon>
        <taxon>Hedyotis-Oldenlandia complex</taxon>
        <taxon>Oldenlandia</taxon>
    </lineage>
</organism>
<sequence length="284" mass="33422">MSMNSRLTCGRLWIYSDAMHFKLSKLFCPRAHSLFFLQSQKAISFELTLSLTSFVFHIFRLLRVLDLQQFEIKSEFPGEIELLVQLAFLAIRGKFYHIPSSIAKLFHLETLIVRSHWLSSPDTLWNLRKLKHLYIRSDYWWLGGILPKENLENSPILYELDRLSGVQISHWNCMKRLMRKFPNIRKLKCSVFNEDSDPRKIDTIAIPEFLNQLESLHLLHHIGSNYPKMFKLSLPAFLKKLSLRGFNLSLENISTIGKLSNLEFLKLFKVSFEEDTWEMKEGVL</sequence>
<dbReference type="Pfam" id="PF23598">
    <property type="entry name" value="LRR_14"/>
    <property type="match status" value="1"/>
</dbReference>
<dbReference type="Proteomes" id="UP001161247">
    <property type="component" value="Chromosome 5"/>
</dbReference>
<dbReference type="EMBL" id="OX459122">
    <property type="protein sequence ID" value="CAI9105465.1"/>
    <property type="molecule type" value="Genomic_DNA"/>
</dbReference>
<dbReference type="InterPro" id="IPR032675">
    <property type="entry name" value="LRR_dom_sf"/>
</dbReference>
<dbReference type="AlphaFoldDB" id="A0AAV1DEM5"/>
<dbReference type="PANTHER" id="PTHR15140:SF33">
    <property type="entry name" value="LATE BLIGHT RESISTANCE PROTEIN HOMOLOG R1A-3 ISOFORM X1"/>
    <property type="match status" value="1"/>
</dbReference>
<protein>
    <submittedName>
        <fullName evidence="3">OLC1v1004393C1</fullName>
    </submittedName>
</protein>
<dbReference type="PANTHER" id="PTHR15140">
    <property type="entry name" value="TUBULIN-SPECIFIC CHAPERONE E"/>
    <property type="match status" value="1"/>
</dbReference>
<accession>A0AAV1DEM5</accession>
<evidence type="ECO:0000256" key="1">
    <source>
        <dbReference type="ARBA" id="ARBA00022737"/>
    </source>
</evidence>
<proteinExistence type="predicted"/>
<evidence type="ECO:0000259" key="2">
    <source>
        <dbReference type="Pfam" id="PF23598"/>
    </source>
</evidence>
<evidence type="ECO:0000313" key="3">
    <source>
        <dbReference type="EMBL" id="CAI9105465.1"/>
    </source>
</evidence>